<evidence type="ECO:0000259" key="4">
    <source>
        <dbReference type="SMART" id="SM00967"/>
    </source>
</evidence>
<dbReference type="GO" id="GO:0032259">
    <property type="term" value="P:methylation"/>
    <property type="evidence" value="ECO:0007669"/>
    <property type="project" value="UniProtKB-KW"/>
</dbReference>
<dbReference type="InterPro" id="IPR029026">
    <property type="entry name" value="tRNA_m1G_MTases_N"/>
</dbReference>
<keyword evidence="2 5" id="KW-0489">Methyltransferase</keyword>
<dbReference type="InterPro" id="IPR051259">
    <property type="entry name" value="rRNA_Methyltransferase"/>
</dbReference>
<gene>
    <name evidence="5" type="ORF">I5M32_08555</name>
</gene>
<dbReference type="Proteomes" id="UP000660024">
    <property type="component" value="Unassembled WGS sequence"/>
</dbReference>
<dbReference type="InterPro" id="IPR029064">
    <property type="entry name" value="Ribosomal_eL30-like_sf"/>
</dbReference>
<evidence type="ECO:0000256" key="3">
    <source>
        <dbReference type="ARBA" id="ARBA00022679"/>
    </source>
</evidence>
<dbReference type="PANTHER" id="PTHR43191">
    <property type="entry name" value="RRNA METHYLTRANSFERASE 3"/>
    <property type="match status" value="1"/>
</dbReference>
<evidence type="ECO:0000313" key="6">
    <source>
        <dbReference type="Proteomes" id="UP000660024"/>
    </source>
</evidence>
<dbReference type="EMBL" id="JAEHFY010000010">
    <property type="protein sequence ID" value="MBK0383008.1"/>
    <property type="molecule type" value="Genomic_DNA"/>
</dbReference>
<sequence length="248" mass="27375">MLSKSQLSLVKSLHQKKYRKENHLFFVEGVKAVTEFLNSGFSLHSIYTVSELVSKLPNLSHKQKVFEVSINELEKISALQSPQGVLAVFEIPKEKGFDMDKVDDLVIVLDGVQDPGNMGTIIRTADWFGFKKMVCSKDTVEIYNPKVVQASMGSLARVTVSYLDLDTLFANNALPVYGTLLNGDNIFGYNFSEKGFLVFGNEGKGISEEIKGFINKAVTIPGGTNTESLNVSISAAICCAEVRRNMFK</sequence>
<dbReference type="SUPFAM" id="SSF75217">
    <property type="entry name" value="alpha/beta knot"/>
    <property type="match status" value="1"/>
</dbReference>
<accession>A0ABS1BJC5</accession>
<dbReference type="SMART" id="SM00967">
    <property type="entry name" value="SpoU_sub_bind"/>
    <property type="match status" value="1"/>
</dbReference>
<organism evidence="5 6">
    <name type="scientific">Pedobacter segetis</name>
    <dbReference type="NCBI Taxonomy" id="2793069"/>
    <lineage>
        <taxon>Bacteria</taxon>
        <taxon>Pseudomonadati</taxon>
        <taxon>Bacteroidota</taxon>
        <taxon>Sphingobacteriia</taxon>
        <taxon>Sphingobacteriales</taxon>
        <taxon>Sphingobacteriaceae</taxon>
        <taxon>Pedobacter</taxon>
    </lineage>
</organism>
<reference evidence="5 6" key="1">
    <citation type="submission" date="2020-12" db="EMBL/GenBank/DDBJ databases">
        <title>Bacterial novel species Pedobacter sp. SD-b isolated from soil.</title>
        <authorList>
            <person name="Jung H.-Y."/>
        </authorList>
    </citation>
    <scope>NUCLEOTIDE SEQUENCE [LARGE SCALE GENOMIC DNA]</scope>
    <source>
        <strain evidence="5 6">SD-b</strain>
    </source>
</reference>
<dbReference type="InterPro" id="IPR029028">
    <property type="entry name" value="Alpha/beta_knot_MTases"/>
</dbReference>
<dbReference type="InterPro" id="IPR053888">
    <property type="entry name" value="MRM3-like_sub_bind"/>
</dbReference>
<dbReference type="PANTHER" id="PTHR43191:SF2">
    <property type="entry name" value="RRNA METHYLTRANSFERASE 3, MITOCHONDRIAL"/>
    <property type="match status" value="1"/>
</dbReference>
<name>A0ABS1BJC5_9SPHI</name>
<dbReference type="Pfam" id="PF22435">
    <property type="entry name" value="MRM3-like_sub_bind"/>
    <property type="match status" value="1"/>
</dbReference>
<keyword evidence="3" id="KW-0808">Transferase</keyword>
<dbReference type="SUPFAM" id="SSF55315">
    <property type="entry name" value="L30e-like"/>
    <property type="match status" value="1"/>
</dbReference>
<protein>
    <submittedName>
        <fullName evidence="5">RNA methyltransferase</fullName>
    </submittedName>
</protein>
<dbReference type="InterPro" id="IPR013123">
    <property type="entry name" value="SpoU_subst-bd"/>
</dbReference>
<keyword evidence="6" id="KW-1185">Reference proteome</keyword>
<dbReference type="Pfam" id="PF00588">
    <property type="entry name" value="SpoU_methylase"/>
    <property type="match status" value="1"/>
</dbReference>
<comment type="caution">
    <text evidence="5">The sequence shown here is derived from an EMBL/GenBank/DDBJ whole genome shotgun (WGS) entry which is preliminary data.</text>
</comment>
<dbReference type="GO" id="GO:0008168">
    <property type="term" value="F:methyltransferase activity"/>
    <property type="evidence" value="ECO:0007669"/>
    <property type="project" value="UniProtKB-KW"/>
</dbReference>
<evidence type="ECO:0000256" key="2">
    <source>
        <dbReference type="ARBA" id="ARBA00022603"/>
    </source>
</evidence>
<dbReference type="RefSeq" id="WP_200585815.1">
    <property type="nucleotide sequence ID" value="NZ_JAEHFY010000010.1"/>
</dbReference>
<evidence type="ECO:0000256" key="1">
    <source>
        <dbReference type="ARBA" id="ARBA00007228"/>
    </source>
</evidence>
<comment type="similarity">
    <text evidence="1">Belongs to the class IV-like SAM-binding methyltransferase superfamily. RNA methyltransferase TrmH family.</text>
</comment>
<proteinExistence type="inferred from homology"/>
<evidence type="ECO:0000313" key="5">
    <source>
        <dbReference type="EMBL" id="MBK0383008.1"/>
    </source>
</evidence>
<dbReference type="CDD" id="cd18109">
    <property type="entry name" value="SpoU-like_RNA-MTase"/>
    <property type="match status" value="1"/>
</dbReference>
<feature type="domain" description="RNA 2-O ribose methyltransferase substrate binding" evidence="4">
    <location>
        <begin position="26"/>
        <end position="95"/>
    </location>
</feature>
<dbReference type="Gene3D" id="3.30.1330.30">
    <property type="match status" value="1"/>
</dbReference>
<dbReference type="Gene3D" id="3.40.1280.10">
    <property type="match status" value="1"/>
</dbReference>
<dbReference type="InterPro" id="IPR001537">
    <property type="entry name" value="SpoU_MeTrfase"/>
</dbReference>